<dbReference type="AlphaFoldDB" id="A0A183M8Y1"/>
<dbReference type="InterPro" id="IPR001878">
    <property type="entry name" value="Znf_CCHC"/>
</dbReference>
<organism evidence="1 2">
    <name type="scientific">Schistosoma margrebowiei</name>
    <dbReference type="NCBI Taxonomy" id="48269"/>
    <lineage>
        <taxon>Eukaryota</taxon>
        <taxon>Metazoa</taxon>
        <taxon>Spiralia</taxon>
        <taxon>Lophotrochozoa</taxon>
        <taxon>Platyhelminthes</taxon>
        <taxon>Trematoda</taxon>
        <taxon>Digenea</taxon>
        <taxon>Strigeidida</taxon>
        <taxon>Schistosomatoidea</taxon>
        <taxon>Schistosomatidae</taxon>
        <taxon>Schistosoma</taxon>
    </lineage>
</organism>
<dbReference type="SUPFAM" id="SSF57756">
    <property type="entry name" value="Retrovirus zinc finger-like domains"/>
    <property type="match status" value="1"/>
</dbReference>
<dbReference type="STRING" id="48269.A0A183M8Y1"/>
<gene>
    <name evidence="1" type="ORF">SMRZ_LOCUS12508</name>
</gene>
<keyword evidence="2" id="KW-1185">Reference proteome</keyword>
<evidence type="ECO:0000313" key="2">
    <source>
        <dbReference type="Proteomes" id="UP000277204"/>
    </source>
</evidence>
<accession>A0A183M8Y1</accession>
<name>A0A183M8Y1_9TREM</name>
<evidence type="ECO:0000313" key="1">
    <source>
        <dbReference type="EMBL" id="VDP00721.1"/>
    </source>
</evidence>
<sequence length="247" mass="28351">MGDSYGAFGGGVRQPVDREEALQKFWLARLPVDGDPLVLAVELTRLLRRALSNLDEESEAQLLASQFIESVPATISQQLKLVNAAQPMDISELAKVTRQLMTRTVAPIGCEKQEISNVEKKIEELEREIAAIRVNHKKNDKCYACGGTGHWKINCPTRRRRRYFRRYNECSFYPRNLWVVAILGPNETQLTMKSLQIEQSKRNHLLVTINQRNDHLCPMKFHYDQLLAQFIKENGHIQVNNLIIPKS</sequence>
<reference evidence="1 2" key="1">
    <citation type="submission" date="2018-11" db="EMBL/GenBank/DDBJ databases">
        <authorList>
            <consortium name="Pathogen Informatics"/>
        </authorList>
    </citation>
    <scope>NUCLEOTIDE SEQUENCE [LARGE SCALE GENOMIC DNA]</scope>
    <source>
        <strain evidence="1 2">Zambia</strain>
    </source>
</reference>
<dbReference type="PROSITE" id="PS50158">
    <property type="entry name" value="ZF_CCHC"/>
    <property type="match status" value="1"/>
</dbReference>
<dbReference type="SMART" id="SM00343">
    <property type="entry name" value="ZnF_C2HC"/>
    <property type="match status" value="1"/>
</dbReference>
<dbReference type="EMBL" id="UZAI01007961">
    <property type="protein sequence ID" value="VDP00721.1"/>
    <property type="molecule type" value="Genomic_DNA"/>
</dbReference>
<dbReference type="Gene3D" id="4.10.60.10">
    <property type="entry name" value="Zinc finger, CCHC-type"/>
    <property type="match status" value="1"/>
</dbReference>
<dbReference type="GO" id="GO:0008270">
    <property type="term" value="F:zinc ion binding"/>
    <property type="evidence" value="ECO:0007669"/>
    <property type="project" value="InterPro"/>
</dbReference>
<protein>
    <submittedName>
        <fullName evidence="1">Uncharacterized protein</fullName>
    </submittedName>
</protein>
<dbReference type="Proteomes" id="UP000277204">
    <property type="component" value="Unassembled WGS sequence"/>
</dbReference>
<dbReference type="Pfam" id="PF00098">
    <property type="entry name" value="zf-CCHC"/>
    <property type="match status" value="1"/>
</dbReference>
<dbReference type="GO" id="GO:0003676">
    <property type="term" value="F:nucleic acid binding"/>
    <property type="evidence" value="ECO:0007669"/>
    <property type="project" value="InterPro"/>
</dbReference>
<proteinExistence type="predicted"/>
<dbReference type="InterPro" id="IPR036875">
    <property type="entry name" value="Znf_CCHC_sf"/>
</dbReference>